<keyword evidence="4" id="KW-0378">Hydrolase</keyword>
<evidence type="ECO:0000313" key="5">
    <source>
        <dbReference type="Proteomes" id="UP001595839"/>
    </source>
</evidence>
<dbReference type="PANTHER" id="PTHR13966">
    <property type="entry name" value="ENDONUCLEASE RELATED"/>
    <property type="match status" value="1"/>
</dbReference>
<evidence type="ECO:0000259" key="3">
    <source>
        <dbReference type="SMART" id="SM00892"/>
    </source>
</evidence>
<feature type="domain" description="ENPP1-3/EXOG-like endonuclease/phosphodiesterase" evidence="2">
    <location>
        <begin position="396"/>
        <end position="603"/>
    </location>
</feature>
<dbReference type="SMART" id="SM00892">
    <property type="entry name" value="Endonuclease_NS"/>
    <property type="match status" value="1"/>
</dbReference>
<keyword evidence="4" id="KW-0540">Nuclease</keyword>
<accession>A0ABV9B1I5</accession>
<dbReference type="PANTHER" id="PTHR13966:SF5">
    <property type="entry name" value="ENDONUCLEASE G, MITOCHONDRIAL"/>
    <property type="match status" value="1"/>
</dbReference>
<sequence length="650" mass="70900">MTAKSRKKTAASPKRTASAEKERIESLRRFIRACSPELLEDPNITSVGIGRKVTDGRYGRQLVVQFTVATKAEQEALGALGTNLIPETIPWEGVEVPTDVLERTYEPHFRTVEEGESPARKTRLDPIAPGVSVGMAGTVPPGAGTVGCIVFDKSDGKPYILSNWHVLHGGDGELGNEVFQPSPHDDNRTHRNLLGVLTRSHLGVAGDCAIATVEDRSFTREIFELGVVPKELGEPELGDKVVKSGRTTGVTHGVVRRIDTVAKINYGAEVGVRSIGCFEIGPDPTNPPADGGISLPGDSGAVWLFKHGNGRPSTVLAGLHFGGESVGGPDEHALACLSTSVFEKLEISLTPPTTEAIQATTGYDAGFLSEHVDVPQLDAGLARNAVSLDGSEVIPYTHFSLALSADRRFPFWVGWNIDGASLKKLSRSGIPFVKDPRLPAAAQVGNELYENNRLDRGHIARRADLLWGSLSEAEKANSDSFFYTNITPQMDDFNQSSKNGVWGQLEDAVFADVDVDDLRVSMFGGPVFQDNDRAFRGVRLPREFWKIIIFTEQGELRAKAFLLTQNLNQLEALELDEFRVFQVTLGEIEDRTQLRFPVVLHRGDNLLVPEVTADRTPVENLSSIDWGWLRPPPLSAAATKPAQWNQPRTP</sequence>
<dbReference type="InterPro" id="IPR009003">
    <property type="entry name" value="Peptidase_S1_PA"/>
</dbReference>
<dbReference type="SUPFAM" id="SSF54060">
    <property type="entry name" value="His-Me finger endonucleases"/>
    <property type="match status" value="1"/>
</dbReference>
<dbReference type="RefSeq" id="WP_381183714.1">
    <property type="nucleotide sequence ID" value="NZ_JBHSFK010000040.1"/>
</dbReference>
<dbReference type="InterPro" id="IPR020821">
    <property type="entry name" value="ENPP1-3/EXOG-like_nuc-like"/>
</dbReference>
<dbReference type="InterPro" id="IPR044925">
    <property type="entry name" value="His-Me_finger_sf"/>
</dbReference>
<gene>
    <name evidence="4" type="ORF">ACFPIH_42840</name>
</gene>
<dbReference type="InterPro" id="IPR001604">
    <property type="entry name" value="Endo_G_ENPP1-like_dom"/>
</dbReference>
<dbReference type="Gene3D" id="3.40.570.10">
    <property type="entry name" value="Extracellular Endonuclease, subunit A"/>
    <property type="match status" value="1"/>
</dbReference>
<protein>
    <submittedName>
        <fullName evidence="4">DNA/RNA non-specific endonuclease</fullName>
    </submittedName>
</protein>
<keyword evidence="5" id="KW-1185">Reference proteome</keyword>
<dbReference type="SUPFAM" id="SSF50494">
    <property type="entry name" value="Trypsin-like serine proteases"/>
    <property type="match status" value="1"/>
</dbReference>
<evidence type="ECO:0000256" key="1">
    <source>
        <dbReference type="SAM" id="MobiDB-lite"/>
    </source>
</evidence>
<dbReference type="InterPro" id="IPR044929">
    <property type="entry name" value="DNA/RNA_non-sp_Endonuclease_sf"/>
</dbReference>
<name>A0ABV9B1I5_9ACTN</name>
<feature type="region of interest" description="Disordered" evidence="1">
    <location>
        <begin position="1"/>
        <end position="22"/>
    </location>
</feature>
<dbReference type="InterPro" id="IPR040255">
    <property type="entry name" value="Non-specific_endonuclease"/>
</dbReference>
<organism evidence="4 5">
    <name type="scientific">Streptomyces vulcanius</name>
    <dbReference type="NCBI Taxonomy" id="1441876"/>
    <lineage>
        <taxon>Bacteria</taxon>
        <taxon>Bacillati</taxon>
        <taxon>Actinomycetota</taxon>
        <taxon>Actinomycetes</taxon>
        <taxon>Kitasatosporales</taxon>
        <taxon>Streptomycetaceae</taxon>
        <taxon>Streptomyces</taxon>
    </lineage>
</organism>
<dbReference type="CDD" id="cd00091">
    <property type="entry name" value="NUC"/>
    <property type="match status" value="1"/>
</dbReference>
<dbReference type="EMBL" id="JBHSFK010000040">
    <property type="protein sequence ID" value="MFC4506110.1"/>
    <property type="molecule type" value="Genomic_DNA"/>
</dbReference>
<dbReference type="Pfam" id="PF01223">
    <property type="entry name" value="Endonuclease_NS"/>
    <property type="match status" value="1"/>
</dbReference>
<reference evidence="5" key="1">
    <citation type="journal article" date="2019" name="Int. J. Syst. Evol. Microbiol.">
        <title>The Global Catalogue of Microorganisms (GCM) 10K type strain sequencing project: providing services to taxonomists for standard genome sequencing and annotation.</title>
        <authorList>
            <consortium name="The Broad Institute Genomics Platform"/>
            <consortium name="The Broad Institute Genome Sequencing Center for Infectious Disease"/>
            <person name="Wu L."/>
            <person name="Ma J."/>
        </authorList>
    </citation>
    <scope>NUCLEOTIDE SEQUENCE [LARGE SCALE GENOMIC DNA]</scope>
    <source>
        <strain evidence="5">CGMCC 4.7177</strain>
    </source>
</reference>
<dbReference type="GO" id="GO:0004519">
    <property type="term" value="F:endonuclease activity"/>
    <property type="evidence" value="ECO:0007669"/>
    <property type="project" value="UniProtKB-KW"/>
</dbReference>
<dbReference type="Proteomes" id="UP001595839">
    <property type="component" value="Unassembled WGS sequence"/>
</dbReference>
<proteinExistence type="predicted"/>
<keyword evidence="4" id="KW-0255">Endonuclease</keyword>
<evidence type="ECO:0000313" key="4">
    <source>
        <dbReference type="EMBL" id="MFC4506110.1"/>
    </source>
</evidence>
<feature type="domain" description="DNA/RNA non-specific endonuclease/pyrophosphatase/phosphodiesterase" evidence="3">
    <location>
        <begin position="395"/>
        <end position="602"/>
    </location>
</feature>
<dbReference type="SMART" id="SM00477">
    <property type="entry name" value="NUC"/>
    <property type="match status" value="1"/>
</dbReference>
<evidence type="ECO:0000259" key="2">
    <source>
        <dbReference type="SMART" id="SM00477"/>
    </source>
</evidence>
<comment type="caution">
    <text evidence="4">The sequence shown here is derived from an EMBL/GenBank/DDBJ whole genome shotgun (WGS) entry which is preliminary data.</text>
</comment>